<accession>R7UCK7</accession>
<dbReference type="HOGENOM" id="CLU_1338689_0_0_1"/>
<reference evidence="3" key="1">
    <citation type="submission" date="2012-12" db="EMBL/GenBank/DDBJ databases">
        <authorList>
            <person name="Hellsten U."/>
            <person name="Grimwood J."/>
            <person name="Chapman J.A."/>
            <person name="Shapiro H."/>
            <person name="Aerts A."/>
            <person name="Otillar R.P."/>
            <person name="Terry A.Y."/>
            <person name="Boore J.L."/>
            <person name="Simakov O."/>
            <person name="Marletaz F."/>
            <person name="Cho S.-J."/>
            <person name="Edsinger-Gonzales E."/>
            <person name="Havlak P."/>
            <person name="Kuo D.-H."/>
            <person name="Larsson T."/>
            <person name="Lv J."/>
            <person name="Arendt D."/>
            <person name="Savage R."/>
            <person name="Osoegawa K."/>
            <person name="de Jong P."/>
            <person name="Lindberg D.R."/>
            <person name="Seaver E.C."/>
            <person name="Weisblat D.A."/>
            <person name="Putnam N.H."/>
            <person name="Grigoriev I.V."/>
            <person name="Rokhsar D.S."/>
        </authorList>
    </citation>
    <scope>NUCLEOTIDE SEQUENCE</scope>
    <source>
        <strain evidence="3">I ESC-2004</strain>
    </source>
</reference>
<keyword evidence="3" id="KW-1185">Reference proteome</keyword>
<reference evidence="2" key="3">
    <citation type="submission" date="2015-06" db="UniProtKB">
        <authorList>
            <consortium name="EnsemblMetazoa"/>
        </authorList>
    </citation>
    <scope>IDENTIFICATION</scope>
</reference>
<dbReference type="EnsemblMetazoa" id="CapteT226487">
    <property type="protein sequence ID" value="CapteP226487"/>
    <property type="gene ID" value="CapteG226487"/>
</dbReference>
<organism evidence="1">
    <name type="scientific">Capitella teleta</name>
    <name type="common">Polychaete worm</name>
    <dbReference type="NCBI Taxonomy" id="283909"/>
    <lineage>
        <taxon>Eukaryota</taxon>
        <taxon>Metazoa</taxon>
        <taxon>Spiralia</taxon>
        <taxon>Lophotrochozoa</taxon>
        <taxon>Annelida</taxon>
        <taxon>Polychaeta</taxon>
        <taxon>Sedentaria</taxon>
        <taxon>Scolecida</taxon>
        <taxon>Capitellidae</taxon>
        <taxon>Capitella</taxon>
    </lineage>
</organism>
<reference evidence="1 3" key="2">
    <citation type="journal article" date="2013" name="Nature">
        <title>Insights into bilaterian evolution from three spiralian genomes.</title>
        <authorList>
            <person name="Simakov O."/>
            <person name="Marletaz F."/>
            <person name="Cho S.J."/>
            <person name="Edsinger-Gonzales E."/>
            <person name="Havlak P."/>
            <person name="Hellsten U."/>
            <person name="Kuo D.H."/>
            <person name="Larsson T."/>
            <person name="Lv J."/>
            <person name="Arendt D."/>
            <person name="Savage R."/>
            <person name="Osoegawa K."/>
            <person name="de Jong P."/>
            <person name="Grimwood J."/>
            <person name="Chapman J.A."/>
            <person name="Shapiro H."/>
            <person name="Aerts A."/>
            <person name="Otillar R.P."/>
            <person name="Terry A.Y."/>
            <person name="Boore J.L."/>
            <person name="Grigoriev I.V."/>
            <person name="Lindberg D.R."/>
            <person name="Seaver E.C."/>
            <person name="Weisblat D.A."/>
            <person name="Putnam N.H."/>
            <person name="Rokhsar D.S."/>
        </authorList>
    </citation>
    <scope>NUCLEOTIDE SEQUENCE</scope>
    <source>
        <strain evidence="1 3">I ESC-2004</strain>
    </source>
</reference>
<evidence type="ECO:0000313" key="3">
    <source>
        <dbReference type="Proteomes" id="UP000014760"/>
    </source>
</evidence>
<dbReference type="Proteomes" id="UP000014760">
    <property type="component" value="Unassembled WGS sequence"/>
</dbReference>
<protein>
    <submittedName>
        <fullName evidence="1 2">Uncharacterized protein</fullName>
    </submittedName>
</protein>
<sequence>MAGSGEEKRKSPILNGGRALSQAFHTMMRNSDKKNEMHQQLLRVEGERDSAVKSNQHLRKCLHTHQQTLERTLAQAQRALEEQYCLLQKQDTVIQGYLRGSTNNSAILDLACMVVSVFVVQTPLFKYTVTLITAGGKPNKSPQWLRYFWVLQLYVIMKFALKKSKVASKFVFICIVSTKSNLQLFSALVLGYPGCLAAFGNRLRV</sequence>
<dbReference type="EMBL" id="KB302824">
    <property type="protein sequence ID" value="ELU03846.1"/>
    <property type="molecule type" value="Genomic_DNA"/>
</dbReference>
<evidence type="ECO:0000313" key="1">
    <source>
        <dbReference type="EMBL" id="ELU03846.1"/>
    </source>
</evidence>
<evidence type="ECO:0000313" key="2">
    <source>
        <dbReference type="EnsemblMetazoa" id="CapteP226487"/>
    </source>
</evidence>
<dbReference type="AlphaFoldDB" id="R7UCK7"/>
<dbReference type="EMBL" id="AMQN01008319">
    <property type="status" value="NOT_ANNOTATED_CDS"/>
    <property type="molecule type" value="Genomic_DNA"/>
</dbReference>
<proteinExistence type="predicted"/>
<gene>
    <name evidence="1" type="ORF">CAPTEDRAFT_226487</name>
</gene>
<name>R7UCK7_CAPTE</name>